<dbReference type="HAMAP" id="MF_00902">
    <property type="entry name" value="TatC"/>
    <property type="match status" value="1"/>
</dbReference>
<dbReference type="EMBL" id="VBOZ01000012">
    <property type="protein sequence ID" value="TMQ65594.1"/>
    <property type="molecule type" value="Genomic_DNA"/>
</dbReference>
<keyword evidence="5" id="KW-0811">Translocation</keyword>
<comment type="subcellular location">
    <subcellularLocation>
        <location evidence="5">Cell membrane</location>
        <topology evidence="5">Multi-pass membrane protein</topology>
    </subcellularLocation>
    <subcellularLocation>
        <location evidence="1">Membrane</location>
        <topology evidence="1">Multi-pass membrane protein</topology>
    </subcellularLocation>
</comment>
<keyword evidence="5" id="KW-0813">Transport</keyword>
<dbReference type="Proteomes" id="UP000317691">
    <property type="component" value="Unassembled WGS sequence"/>
</dbReference>
<evidence type="ECO:0000313" key="7">
    <source>
        <dbReference type="Proteomes" id="UP000317691"/>
    </source>
</evidence>
<evidence type="ECO:0000256" key="5">
    <source>
        <dbReference type="HAMAP-Rule" id="MF_00902"/>
    </source>
</evidence>
<evidence type="ECO:0000256" key="1">
    <source>
        <dbReference type="ARBA" id="ARBA00004141"/>
    </source>
</evidence>
<dbReference type="PANTHER" id="PTHR30371:SF0">
    <property type="entry name" value="SEC-INDEPENDENT PROTEIN TRANSLOCASE PROTEIN TATC, CHLOROPLASTIC-RELATED"/>
    <property type="match status" value="1"/>
</dbReference>
<feature type="transmembrane region" description="Helical" evidence="5">
    <location>
        <begin position="197"/>
        <end position="215"/>
    </location>
</feature>
<organism evidence="6 7">
    <name type="scientific">Eiseniibacteriota bacterium</name>
    <dbReference type="NCBI Taxonomy" id="2212470"/>
    <lineage>
        <taxon>Bacteria</taxon>
        <taxon>Candidatus Eiseniibacteriota</taxon>
    </lineage>
</organism>
<comment type="function">
    <text evidence="5">Part of the twin-arginine translocation (Tat) system that transports large folded proteins containing a characteristic twin-arginine motif in their signal peptide across membranes.</text>
</comment>
<comment type="caution">
    <text evidence="6">The sequence shown here is derived from an EMBL/GenBank/DDBJ whole genome shotgun (WGS) entry which is preliminary data.</text>
</comment>
<keyword evidence="2 5" id="KW-0812">Transmembrane</keyword>
<accession>A0A538TPQ0</accession>
<dbReference type="AlphaFoldDB" id="A0A538TPQ0"/>
<dbReference type="Pfam" id="PF00902">
    <property type="entry name" value="TatC"/>
    <property type="match status" value="1"/>
</dbReference>
<feature type="transmembrane region" description="Helical" evidence="5">
    <location>
        <begin position="221"/>
        <end position="242"/>
    </location>
</feature>
<reference evidence="6 7" key="1">
    <citation type="journal article" date="2019" name="Nat. Microbiol.">
        <title>Mediterranean grassland soil C-N compound turnover is dependent on rainfall and depth, and is mediated by genomically divergent microorganisms.</title>
        <authorList>
            <person name="Diamond S."/>
            <person name="Andeer P.F."/>
            <person name="Li Z."/>
            <person name="Crits-Christoph A."/>
            <person name="Burstein D."/>
            <person name="Anantharaman K."/>
            <person name="Lane K.R."/>
            <person name="Thomas B.C."/>
            <person name="Pan C."/>
            <person name="Northen T.R."/>
            <person name="Banfield J.F."/>
        </authorList>
    </citation>
    <scope>NUCLEOTIDE SEQUENCE [LARGE SCALE GENOMIC DNA]</scope>
    <source>
        <strain evidence="6">WS_9</strain>
    </source>
</reference>
<evidence type="ECO:0000313" key="6">
    <source>
        <dbReference type="EMBL" id="TMQ65594.1"/>
    </source>
</evidence>
<dbReference type="NCBIfam" id="TIGR00945">
    <property type="entry name" value="tatC"/>
    <property type="match status" value="1"/>
</dbReference>
<feature type="transmembrane region" description="Helical" evidence="5">
    <location>
        <begin position="158"/>
        <end position="185"/>
    </location>
</feature>
<dbReference type="GO" id="GO:0043953">
    <property type="term" value="P:protein transport by the Tat complex"/>
    <property type="evidence" value="ECO:0007669"/>
    <property type="project" value="UniProtKB-UniRule"/>
</dbReference>
<evidence type="ECO:0000256" key="2">
    <source>
        <dbReference type="ARBA" id="ARBA00022692"/>
    </source>
</evidence>
<keyword evidence="5" id="KW-0653">Protein transport</keyword>
<dbReference type="GO" id="GO:0065002">
    <property type="term" value="P:intracellular protein transmembrane transport"/>
    <property type="evidence" value="ECO:0007669"/>
    <property type="project" value="TreeGrafter"/>
</dbReference>
<keyword evidence="4 5" id="KW-0472">Membrane</keyword>
<proteinExistence type="inferred from homology"/>
<keyword evidence="5" id="KW-1003">Cell membrane</keyword>
<name>A0A538TPQ0_UNCEI</name>
<feature type="transmembrane region" description="Helical" evidence="5">
    <location>
        <begin position="121"/>
        <end position="146"/>
    </location>
</feature>
<protein>
    <recommendedName>
        <fullName evidence="5">Sec-independent protein translocase protein TatC</fullName>
    </recommendedName>
</protein>
<keyword evidence="3 5" id="KW-1133">Transmembrane helix</keyword>
<evidence type="ECO:0000256" key="4">
    <source>
        <dbReference type="ARBA" id="ARBA00023136"/>
    </source>
</evidence>
<dbReference type="PANTHER" id="PTHR30371">
    <property type="entry name" value="SEC-INDEPENDENT PROTEIN TRANSLOCASE PROTEIN TATC"/>
    <property type="match status" value="1"/>
</dbReference>
<dbReference type="PRINTS" id="PR01840">
    <property type="entry name" value="TATCFAMILY"/>
</dbReference>
<feature type="transmembrane region" description="Helical" evidence="5">
    <location>
        <begin position="79"/>
        <end position="100"/>
    </location>
</feature>
<gene>
    <name evidence="5 6" type="primary">tatC</name>
    <name evidence="6" type="ORF">E6K79_04495</name>
</gene>
<dbReference type="GO" id="GO:0033281">
    <property type="term" value="C:TAT protein transport complex"/>
    <property type="evidence" value="ECO:0007669"/>
    <property type="project" value="UniProtKB-UniRule"/>
</dbReference>
<sequence>MIPPSEATAAASDTPMSFLDHLEELRRSIIRAFFVAIVLVAAAWFFSDRLLEALITLLVPGQRVLALAPAEAFSARINVAIWTGGLLAVPYLMYEVWRFVAPGLKRRERRFAVPWMVASSVLLYSGIAFALQLLLPVLMGMLASYATPHVEARTSLTALLSFAIQLAAGCGLLFQLPLVLCLLVWFGIVSPGTLARAWRHAVFFIALGAAIITPGDGPSMLVLAAPLVVLYFLSVLVATALWKIRGHGRAKDAEGT</sequence>
<dbReference type="InterPro" id="IPR002033">
    <property type="entry name" value="TatC"/>
</dbReference>
<dbReference type="GO" id="GO:0009977">
    <property type="term" value="F:proton motive force dependent protein transmembrane transporter activity"/>
    <property type="evidence" value="ECO:0007669"/>
    <property type="project" value="TreeGrafter"/>
</dbReference>
<comment type="subunit">
    <text evidence="5">Forms a complex with TatA.</text>
</comment>
<comment type="similarity">
    <text evidence="5">Belongs to the TatC family.</text>
</comment>
<evidence type="ECO:0000256" key="3">
    <source>
        <dbReference type="ARBA" id="ARBA00022989"/>
    </source>
</evidence>
<feature type="transmembrane region" description="Helical" evidence="5">
    <location>
        <begin position="29"/>
        <end position="47"/>
    </location>
</feature>